<dbReference type="Pfam" id="PF04488">
    <property type="entry name" value="Gly_transf_sug"/>
    <property type="match status" value="1"/>
</dbReference>
<accession>A0A4S2BEB3</accession>
<sequence>MIPKIIHYVWVGGNPKPKNIQRCMKTWRKHLKDYKIIEWNENNFDIHENKYVEEAYKAKKWAFVSDYIRAKAVYEYGGIYLDTDVLVLDNLEELLDNAAFVGFENKDNPFTAVFGAQKHHPLLKDMLDYYEDRDFEFNKNDQLAGVNTVSVSDILKNKYHAQPNNHEQILQTGIHIYPDGVLCNPSPNSKTIHVFTGTWMEGEKPLKRKIVTALKVRIKTKREAALYAKYIRS</sequence>
<dbReference type="InterPro" id="IPR007577">
    <property type="entry name" value="GlycoTrfase_DXD_sugar-bd_CS"/>
</dbReference>
<reference evidence="2 3" key="1">
    <citation type="submission" date="2019-04" db="EMBL/GenBank/DDBJ databases">
        <title>Microbes associate with the intestines of laboratory mice.</title>
        <authorList>
            <person name="Navarre W."/>
            <person name="Wong E."/>
            <person name="Huang K."/>
            <person name="Tropini C."/>
            <person name="Ng K."/>
            <person name="Yu B."/>
        </authorList>
    </citation>
    <scope>NUCLEOTIDE SEQUENCE [LARGE SCALE GENOMIC DNA]</scope>
    <source>
        <strain evidence="2 3">NM61_E11</strain>
    </source>
</reference>
<evidence type="ECO:0000256" key="1">
    <source>
        <dbReference type="ARBA" id="ARBA00022679"/>
    </source>
</evidence>
<dbReference type="Proteomes" id="UP000309117">
    <property type="component" value="Unassembled WGS sequence"/>
</dbReference>
<dbReference type="AlphaFoldDB" id="A0A4S2BEB3"/>
<gene>
    <name evidence="2" type="ORF">E5351_08355</name>
</gene>
<dbReference type="GO" id="GO:0000030">
    <property type="term" value="F:mannosyltransferase activity"/>
    <property type="evidence" value="ECO:0007669"/>
    <property type="project" value="TreeGrafter"/>
</dbReference>
<proteinExistence type="predicted"/>
<comment type="caution">
    <text evidence="2">The sequence shown here is derived from an EMBL/GenBank/DDBJ whole genome shotgun (WGS) entry which is preliminary data.</text>
</comment>
<evidence type="ECO:0000313" key="2">
    <source>
        <dbReference type="EMBL" id="TGY12342.1"/>
    </source>
</evidence>
<dbReference type="PANTHER" id="PTHR32385:SF15">
    <property type="entry name" value="INOSITOL PHOSPHOCERAMIDE MANNOSYLTRANSFERASE 1"/>
    <property type="match status" value="1"/>
</dbReference>
<dbReference type="PANTHER" id="PTHR32385">
    <property type="entry name" value="MANNOSYL PHOSPHORYLINOSITOL CERAMIDE SYNTHASE"/>
    <property type="match status" value="1"/>
</dbReference>
<dbReference type="RefSeq" id="WP_004040164.1">
    <property type="nucleotide sequence ID" value="NZ_AQFR02000003.1"/>
</dbReference>
<keyword evidence="1 2" id="KW-0808">Transferase</keyword>
<dbReference type="InterPro" id="IPR051706">
    <property type="entry name" value="Glycosyltransferase_domain"/>
</dbReference>
<dbReference type="SUPFAM" id="SSF53448">
    <property type="entry name" value="Nucleotide-diphospho-sugar transferases"/>
    <property type="match status" value="1"/>
</dbReference>
<organism evidence="2 3">
    <name type="scientific">Lactobacillus intestinalis</name>
    <dbReference type="NCBI Taxonomy" id="151781"/>
    <lineage>
        <taxon>Bacteria</taxon>
        <taxon>Bacillati</taxon>
        <taxon>Bacillota</taxon>
        <taxon>Bacilli</taxon>
        <taxon>Lactobacillales</taxon>
        <taxon>Lactobacillaceae</taxon>
        <taxon>Lactobacillus</taxon>
    </lineage>
</organism>
<dbReference type="EMBL" id="SRYV01000015">
    <property type="protein sequence ID" value="TGY12342.1"/>
    <property type="molecule type" value="Genomic_DNA"/>
</dbReference>
<dbReference type="Gene3D" id="3.90.550.20">
    <property type="match status" value="1"/>
</dbReference>
<dbReference type="GO" id="GO:0016020">
    <property type="term" value="C:membrane"/>
    <property type="evidence" value="ECO:0007669"/>
    <property type="project" value="GOC"/>
</dbReference>
<name>A0A4S2BEB3_9LACO</name>
<dbReference type="InterPro" id="IPR029044">
    <property type="entry name" value="Nucleotide-diphossugar_trans"/>
</dbReference>
<dbReference type="GO" id="GO:0051999">
    <property type="term" value="P:mannosyl-inositol phosphorylceramide biosynthetic process"/>
    <property type="evidence" value="ECO:0007669"/>
    <property type="project" value="TreeGrafter"/>
</dbReference>
<evidence type="ECO:0000313" key="3">
    <source>
        <dbReference type="Proteomes" id="UP000309117"/>
    </source>
</evidence>
<protein>
    <submittedName>
        <fullName evidence="2">Glycosyl transferase</fullName>
    </submittedName>
</protein>